<dbReference type="GO" id="GO:0005829">
    <property type="term" value="C:cytosol"/>
    <property type="evidence" value="ECO:0007669"/>
    <property type="project" value="TreeGrafter"/>
</dbReference>
<dbReference type="Pfam" id="PF00069">
    <property type="entry name" value="Pkinase"/>
    <property type="match status" value="1"/>
</dbReference>
<accession>Q22BG7</accession>
<dbReference type="SUPFAM" id="SSF56112">
    <property type="entry name" value="Protein kinase-like (PK-like)"/>
    <property type="match status" value="1"/>
</dbReference>
<feature type="compositionally biased region" description="Basic and acidic residues" evidence="6">
    <location>
        <begin position="408"/>
        <end position="417"/>
    </location>
</feature>
<dbReference type="eggNOG" id="KOG0595">
    <property type="taxonomic scope" value="Eukaryota"/>
</dbReference>
<dbReference type="GO" id="GO:0005524">
    <property type="term" value="F:ATP binding"/>
    <property type="evidence" value="ECO:0007669"/>
    <property type="project" value="UniProtKB-UniRule"/>
</dbReference>
<feature type="compositionally biased region" description="Low complexity" evidence="6">
    <location>
        <begin position="20"/>
        <end position="32"/>
    </location>
</feature>
<dbReference type="GO" id="GO:0000045">
    <property type="term" value="P:autophagosome assembly"/>
    <property type="evidence" value="ECO:0007669"/>
    <property type="project" value="TreeGrafter"/>
</dbReference>
<evidence type="ECO:0000256" key="6">
    <source>
        <dbReference type="SAM" id="MobiDB-lite"/>
    </source>
</evidence>
<evidence type="ECO:0000256" key="5">
    <source>
        <dbReference type="PROSITE-ProRule" id="PRU10141"/>
    </source>
</evidence>
<dbReference type="OrthoDB" id="292749at2759"/>
<keyword evidence="2 5" id="KW-0547">Nucleotide-binding</keyword>
<evidence type="ECO:0000259" key="7">
    <source>
        <dbReference type="PROSITE" id="PS50011"/>
    </source>
</evidence>
<dbReference type="PANTHER" id="PTHR24348">
    <property type="entry name" value="SERINE/THREONINE-PROTEIN KINASE UNC-51-RELATED"/>
    <property type="match status" value="1"/>
</dbReference>
<dbReference type="PROSITE" id="PS50011">
    <property type="entry name" value="PROTEIN_KINASE_DOM"/>
    <property type="match status" value="1"/>
</dbReference>
<dbReference type="GO" id="GO:0010506">
    <property type="term" value="P:regulation of autophagy"/>
    <property type="evidence" value="ECO:0007669"/>
    <property type="project" value="InterPro"/>
</dbReference>
<sequence length="688" mass="81438">MKREEQDRKSEFITLLQKQENGVQNGVQNNQEQTEKKSKPIRKVKVKALKGSSYVISLEDTDIVGEGSFGKVVRAYDIKNQNEDLVAKIIPLDDQQKYESMQMELKVLCKLPQHVNLVNYKKIKMSSQNKQYFIMDYCNGGTLTQYLKNQKKISENEILEFLQQFCRGYRVLYKEGIIHRDIKPDNILIHNRIFKIADFGLAKIVDTLQVQNISTRGTPLYIAPELVKKEKASSKVDMWSLGVILFRMLFKGQYPFLDPLIKYDVPTALKHIQQKKLIIPSNPQRSPEIIDLVKRMLEKDESKRISWEELFSHNLIAFSLNEEENENLYDDLSEESSLKAGKQLLKSSVFIKKMEVIRQSKIQITHLSDKKPQQKKNSFDQPQNNKYSTDMESSSSQEDEIKENSQQQKEKKDDKFNMEQINMKTMQTLIRHSQKRLKTNLAINKIEDILLNFREKVLFLDVICLRMMVMNKLVERQLKQKQIKQSNSPKQNQNNIENADKSDKLLEQYFTHSQQGIFLLLEMAQIFNKQLQNFKPEQCPDILKEEWNDFLMSDNQLNLSKLLKQDKGCLNEFAKQYIQENEQTYFDKKEYHSFISQLNMERLLEEIHVNFQELLKLFPKIYEQMGDYKKGLLILFTYLFEAYSLNSDHCVFHDFKRFQDYWAYYEDIEQNRSEMDLYTQLVENINNI</sequence>
<dbReference type="InterPro" id="IPR045269">
    <property type="entry name" value="Atg1-like"/>
</dbReference>
<dbReference type="EMBL" id="GG662486">
    <property type="protein sequence ID" value="EAR82637.1"/>
    <property type="molecule type" value="Genomic_DNA"/>
</dbReference>
<gene>
    <name evidence="8" type="ORF">TTHERM_01100450</name>
</gene>
<dbReference type="PANTHER" id="PTHR24348:SF22">
    <property type="entry name" value="NON-SPECIFIC SERINE_THREONINE PROTEIN KINASE"/>
    <property type="match status" value="1"/>
</dbReference>
<feature type="region of interest" description="Disordered" evidence="6">
    <location>
        <begin position="20"/>
        <end position="39"/>
    </location>
</feature>
<dbReference type="SMART" id="SM00220">
    <property type="entry name" value="S_TKc"/>
    <property type="match status" value="1"/>
</dbReference>
<dbReference type="GO" id="GO:0004674">
    <property type="term" value="F:protein serine/threonine kinase activity"/>
    <property type="evidence" value="ECO:0007669"/>
    <property type="project" value="InterPro"/>
</dbReference>
<dbReference type="Gene3D" id="1.10.510.10">
    <property type="entry name" value="Transferase(Phosphotransferase) domain 1"/>
    <property type="match status" value="1"/>
</dbReference>
<dbReference type="InterPro" id="IPR017441">
    <property type="entry name" value="Protein_kinase_ATP_BS"/>
</dbReference>
<evidence type="ECO:0000313" key="8">
    <source>
        <dbReference type="EMBL" id="EAR82637.1"/>
    </source>
</evidence>
<evidence type="ECO:0000256" key="3">
    <source>
        <dbReference type="ARBA" id="ARBA00022777"/>
    </source>
</evidence>
<dbReference type="GO" id="GO:0016020">
    <property type="term" value="C:membrane"/>
    <property type="evidence" value="ECO:0007669"/>
    <property type="project" value="TreeGrafter"/>
</dbReference>
<reference evidence="9" key="1">
    <citation type="journal article" date="2006" name="PLoS Biol.">
        <title>Macronuclear genome sequence of the ciliate Tetrahymena thermophila, a model eukaryote.</title>
        <authorList>
            <person name="Eisen J.A."/>
            <person name="Coyne R.S."/>
            <person name="Wu M."/>
            <person name="Wu D."/>
            <person name="Thiagarajan M."/>
            <person name="Wortman J.R."/>
            <person name="Badger J.H."/>
            <person name="Ren Q."/>
            <person name="Amedeo P."/>
            <person name="Jones K.M."/>
            <person name="Tallon L.J."/>
            <person name="Delcher A.L."/>
            <person name="Salzberg S.L."/>
            <person name="Silva J.C."/>
            <person name="Haas B.J."/>
            <person name="Majoros W.H."/>
            <person name="Farzad M."/>
            <person name="Carlton J.M."/>
            <person name="Smith R.K. Jr."/>
            <person name="Garg J."/>
            <person name="Pearlman R.E."/>
            <person name="Karrer K.M."/>
            <person name="Sun L."/>
            <person name="Manning G."/>
            <person name="Elde N.C."/>
            <person name="Turkewitz A.P."/>
            <person name="Asai D.J."/>
            <person name="Wilkes D.E."/>
            <person name="Wang Y."/>
            <person name="Cai H."/>
            <person name="Collins K."/>
            <person name="Stewart B.A."/>
            <person name="Lee S.R."/>
            <person name="Wilamowska K."/>
            <person name="Weinberg Z."/>
            <person name="Ruzzo W.L."/>
            <person name="Wloga D."/>
            <person name="Gaertig J."/>
            <person name="Frankel J."/>
            <person name="Tsao C.-C."/>
            <person name="Gorovsky M.A."/>
            <person name="Keeling P.J."/>
            <person name="Waller R.F."/>
            <person name="Patron N.J."/>
            <person name="Cherry J.M."/>
            <person name="Stover N.A."/>
            <person name="Krieger C.J."/>
            <person name="del Toro C."/>
            <person name="Ryder H.F."/>
            <person name="Williamson S.C."/>
            <person name="Barbeau R.A."/>
            <person name="Hamilton E.P."/>
            <person name="Orias E."/>
        </authorList>
    </citation>
    <scope>NUCLEOTIDE SEQUENCE [LARGE SCALE GENOMIC DNA]</scope>
    <source>
        <strain evidence="9">SB210</strain>
    </source>
</reference>
<dbReference type="GO" id="GO:0000407">
    <property type="term" value="C:phagophore assembly site"/>
    <property type="evidence" value="ECO:0007669"/>
    <property type="project" value="TreeGrafter"/>
</dbReference>
<dbReference type="InterPro" id="IPR008271">
    <property type="entry name" value="Ser/Thr_kinase_AS"/>
</dbReference>
<feature type="compositionally biased region" description="Polar residues" evidence="6">
    <location>
        <begin position="375"/>
        <end position="396"/>
    </location>
</feature>
<evidence type="ECO:0000256" key="4">
    <source>
        <dbReference type="ARBA" id="ARBA00022840"/>
    </source>
</evidence>
<keyword evidence="3 8" id="KW-0418">Kinase</keyword>
<dbReference type="GeneID" id="7830117"/>
<proteinExistence type="predicted"/>
<name>Q22BG7_TETTS</name>
<evidence type="ECO:0000256" key="2">
    <source>
        <dbReference type="ARBA" id="ARBA00022741"/>
    </source>
</evidence>
<dbReference type="Proteomes" id="UP000009168">
    <property type="component" value="Unassembled WGS sequence"/>
</dbReference>
<dbReference type="KEGG" id="tet:TTHERM_01100450"/>
<dbReference type="InterPro" id="IPR000719">
    <property type="entry name" value="Prot_kinase_dom"/>
</dbReference>
<dbReference type="PROSITE" id="PS00107">
    <property type="entry name" value="PROTEIN_KINASE_ATP"/>
    <property type="match status" value="1"/>
</dbReference>
<dbReference type="GO" id="GO:0005776">
    <property type="term" value="C:autophagosome"/>
    <property type="evidence" value="ECO:0007669"/>
    <property type="project" value="TreeGrafter"/>
</dbReference>
<dbReference type="HOGENOM" id="CLU_400390_0_0_1"/>
<keyword evidence="1" id="KW-0808">Transferase</keyword>
<evidence type="ECO:0000313" key="9">
    <source>
        <dbReference type="Proteomes" id="UP000009168"/>
    </source>
</evidence>
<dbReference type="STRING" id="312017.Q22BG7"/>
<dbReference type="InParanoid" id="Q22BG7"/>
<keyword evidence="4 5" id="KW-0067">ATP-binding</keyword>
<protein>
    <submittedName>
        <fullName evidence="8">Serine/Threonine kinase domain protein</fullName>
    </submittedName>
</protein>
<feature type="binding site" evidence="5">
    <location>
        <position position="88"/>
    </location>
    <ligand>
        <name>ATP</name>
        <dbReference type="ChEBI" id="CHEBI:30616"/>
    </ligand>
</feature>
<feature type="domain" description="Protein kinase" evidence="7">
    <location>
        <begin position="58"/>
        <end position="316"/>
    </location>
</feature>
<feature type="region of interest" description="Disordered" evidence="6">
    <location>
        <begin position="365"/>
        <end position="417"/>
    </location>
</feature>
<dbReference type="InterPro" id="IPR011009">
    <property type="entry name" value="Kinase-like_dom_sf"/>
</dbReference>
<dbReference type="PROSITE" id="PS00108">
    <property type="entry name" value="PROTEIN_KINASE_ST"/>
    <property type="match status" value="1"/>
</dbReference>
<organism evidence="8 9">
    <name type="scientific">Tetrahymena thermophila (strain SB210)</name>
    <dbReference type="NCBI Taxonomy" id="312017"/>
    <lineage>
        <taxon>Eukaryota</taxon>
        <taxon>Sar</taxon>
        <taxon>Alveolata</taxon>
        <taxon>Ciliophora</taxon>
        <taxon>Intramacronucleata</taxon>
        <taxon>Oligohymenophorea</taxon>
        <taxon>Hymenostomatida</taxon>
        <taxon>Tetrahymenina</taxon>
        <taxon>Tetrahymenidae</taxon>
        <taxon>Tetrahymena</taxon>
    </lineage>
</organism>
<dbReference type="RefSeq" id="XP_001030300.1">
    <property type="nucleotide sequence ID" value="XM_001030300.1"/>
</dbReference>
<dbReference type="AlphaFoldDB" id="Q22BG7"/>
<evidence type="ECO:0000256" key="1">
    <source>
        <dbReference type="ARBA" id="ARBA00022679"/>
    </source>
</evidence>
<keyword evidence="9" id="KW-1185">Reference proteome</keyword>